<dbReference type="PANTHER" id="PTHR11566">
    <property type="entry name" value="DYNAMIN"/>
    <property type="match status" value="1"/>
</dbReference>
<dbReference type="InterPro" id="IPR030381">
    <property type="entry name" value="G_DYNAMIN_dom"/>
</dbReference>
<keyword evidence="7" id="KW-1185">Reference proteome</keyword>
<feature type="domain" description="GED" evidence="4">
    <location>
        <begin position="643"/>
        <end position="734"/>
    </location>
</feature>
<dbReference type="OrthoDB" id="415706at2759"/>
<dbReference type="PROSITE" id="PS51388">
    <property type="entry name" value="GED"/>
    <property type="match status" value="1"/>
</dbReference>
<dbReference type="GO" id="GO:0006897">
    <property type="term" value="P:endocytosis"/>
    <property type="evidence" value="ECO:0007669"/>
    <property type="project" value="TreeGrafter"/>
</dbReference>
<evidence type="ECO:0000313" key="6">
    <source>
        <dbReference type="EMBL" id="KAH7111332.1"/>
    </source>
</evidence>
<dbReference type="FunFam" id="3.40.50.300:FF:001425">
    <property type="entry name" value="Dynamin GTPase, putative"/>
    <property type="match status" value="1"/>
</dbReference>
<dbReference type="InterPro" id="IPR001401">
    <property type="entry name" value="Dynamin_GTPase"/>
</dbReference>
<dbReference type="GO" id="GO:0005525">
    <property type="term" value="F:GTP binding"/>
    <property type="evidence" value="ECO:0007669"/>
    <property type="project" value="InterPro"/>
</dbReference>
<evidence type="ECO:0000256" key="1">
    <source>
        <dbReference type="ARBA" id="ARBA00022741"/>
    </source>
</evidence>
<evidence type="ECO:0000259" key="5">
    <source>
        <dbReference type="PROSITE" id="PS51718"/>
    </source>
</evidence>
<dbReference type="GO" id="GO:0005739">
    <property type="term" value="C:mitochondrion"/>
    <property type="evidence" value="ECO:0007669"/>
    <property type="project" value="TreeGrafter"/>
</dbReference>
<dbReference type="PROSITE" id="PS51718">
    <property type="entry name" value="G_DYNAMIN_2"/>
    <property type="match status" value="1"/>
</dbReference>
<dbReference type="GO" id="GO:0000266">
    <property type="term" value="P:mitochondrial fission"/>
    <property type="evidence" value="ECO:0007669"/>
    <property type="project" value="TreeGrafter"/>
</dbReference>
<proteinExistence type="predicted"/>
<dbReference type="GO" id="GO:0005874">
    <property type="term" value="C:microtubule"/>
    <property type="evidence" value="ECO:0007669"/>
    <property type="project" value="TreeGrafter"/>
</dbReference>
<sequence length="741" mass="83850">MTSSLSSVLPLESADTKRVLDVIDELRYQGISKYVDLPQIIVCGEQSSGKSSVLEALSGMPFPTKDTVCTRFATEVILRHHRKNTLKFSIVKNSVPEQREEQARIQVLEKFEGVRLIAHNSLADAIEKAKAQMGIQDGGKTFSSDILRVELSGPDHPNLTLVDLPGLYQAGSKSQSDADATVVTSLVSSYMENERSIILAVVSAKNDFNNQVVTRLARKIDPLGQRTLGLITKPDTLHSGSESEGFYVSLAQNNEVSFKLGWHVLRNRDYPERNLSLTERNKKEKEFFEKGVWTAVHANHLGVDFLKERLSEVLRDHIISQLPSVIHQINEGLRECKAGLASLGSSRSTINEQRRYLLDISRRFNEHLKDAIDGSYTHPFFGDAMTEHDYRKRLRAVIQNTLTTFAEDIRKHGHTYDIEEDDKNDEFNYDGNQHGQDESGSDDPSHNDDQSLDSNNQEETAAHKVKKITRELYLLKATSRLRRSRGRELLGLFDPLFIGDLFREQCRPWKGLVMECIKVIINATYKVLDTVLGAVSDEDTKIRVLSLLIDPEMDKIKREVDVKMAAILHSHFVGHPITYNNKITEIVQDIQQERRERELKHAFNEVFGNGWLVSGKQTYTFDTASFKRKISSQLEVGMDAYAASCATDFMQAYYQIARENLVQMVSTVLIEECVLQRLPSLFSTDSVLDMDDSLITLVAAESPASAIQRKRLTEKMKILGKGLDAMHNFEKRNLNPKYRTA</sequence>
<dbReference type="GO" id="GO:0048312">
    <property type="term" value="P:intracellular distribution of mitochondria"/>
    <property type="evidence" value="ECO:0007669"/>
    <property type="project" value="TreeGrafter"/>
</dbReference>
<keyword evidence="1" id="KW-0547">Nucleotide-binding</keyword>
<gene>
    <name evidence="6" type="ORF">B0J11DRAFT_543590</name>
</gene>
<feature type="domain" description="Dynamin-type G" evidence="5">
    <location>
        <begin position="34"/>
        <end position="323"/>
    </location>
</feature>
<dbReference type="Proteomes" id="UP000700596">
    <property type="component" value="Unassembled WGS sequence"/>
</dbReference>
<dbReference type="SMART" id="SM00053">
    <property type="entry name" value="DYNc"/>
    <property type="match status" value="1"/>
</dbReference>
<dbReference type="Pfam" id="PF01031">
    <property type="entry name" value="Dynamin_M"/>
    <property type="match status" value="1"/>
</dbReference>
<dbReference type="AlphaFoldDB" id="A0A9P9I8Y7"/>
<dbReference type="SUPFAM" id="SSF52540">
    <property type="entry name" value="P-loop containing nucleoside triphosphate hydrolases"/>
    <property type="match status" value="1"/>
</dbReference>
<dbReference type="EMBL" id="JAGMWT010000024">
    <property type="protein sequence ID" value="KAH7111332.1"/>
    <property type="molecule type" value="Genomic_DNA"/>
</dbReference>
<name>A0A9P9I8Y7_9PLEO</name>
<feature type="region of interest" description="Disordered" evidence="3">
    <location>
        <begin position="416"/>
        <end position="463"/>
    </location>
</feature>
<reference evidence="6" key="1">
    <citation type="journal article" date="2021" name="Nat. Commun.">
        <title>Genetic determinants of endophytism in the Arabidopsis root mycobiome.</title>
        <authorList>
            <person name="Mesny F."/>
            <person name="Miyauchi S."/>
            <person name="Thiergart T."/>
            <person name="Pickel B."/>
            <person name="Atanasova L."/>
            <person name="Karlsson M."/>
            <person name="Huettel B."/>
            <person name="Barry K.W."/>
            <person name="Haridas S."/>
            <person name="Chen C."/>
            <person name="Bauer D."/>
            <person name="Andreopoulos W."/>
            <person name="Pangilinan J."/>
            <person name="LaButti K."/>
            <person name="Riley R."/>
            <person name="Lipzen A."/>
            <person name="Clum A."/>
            <person name="Drula E."/>
            <person name="Henrissat B."/>
            <person name="Kohler A."/>
            <person name="Grigoriev I.V."/>
            <person name="Martin F.M."/>
            <person name="Hacquard S."/>
        </authorList>
    </citation>
    <scope>NUCLEOTIDE SEQUENCE</scope>
    <source>
        <strain evidence="6">MPI-CAGE-CH-0243</strain>
    </source>
</reference>
<dbReference type="InterPro" id="IPR022812">
    <property type="entry name" value="Dynamin"/>
</dbReference>
<evidence type="ECO:0000256" key="2">
    <source>
        <dbReference type="ARBA" id="ARBA00023134"/>
    </source>
</evidence>
<dbReference type="Gene3D" id="3.40.50.300">
    <property type="entry name" value="P-loop containing nucleotide triphosphate hydrolases"/>
    <property type="match status" value="1"/>
</dbReference>
<dbReference type="PANTHER" id="PTHR11566:SF21">
    <property type="entry name" value="DYNAMIN RELATED PROTEIN 1, ISOFORM A"/>
    <property type="match status" value="1"/>
</dbReference>
<dbReference type="PRINTS" id="PR00195">
    <property type="entry name" value="DYNAMIN"/>
</dbReference>
<dbReference type="Pfam" id="PF00350">
    <property type="entry name" value="Dynamin_N"/>
    <property type="match status" value="1"/>
</dbReference>
<dbReference type="GO" id="GO:0016020">
    <property type="term" value="C:membrane"/>
    <property type="evidence" value="ECO:0007669"/>
    <property type="project" value="TreeGrafter"/>
</dbReference>
<evidence type="ECO:0000259" key="4">
    <source>
        <dbReference type="PROSITE" id="PS51388"/>
    </source>
</evidence>
<feature type="compositionally biased region" description="Acidic residues" evidence="3">
    <location>
        <begin position="418"/>
        <end position="428"/>
    </location>
</feature>
<dbReference type="InterPro" id="IPR045063">
    <property type="entry name" value="Dynamin_N"/>
</dbReference>
<accession>A0A9P9I8Y7</accession>
<dbReference type="InterPro" id="IPR020850">
    <property type="entry name" value="GED_dom"/>
</dbReference>
<keyword evidence="6" id="KW-0378">Hydrolase</keyword>
<dbReference type="GO" id="GO:0008017">
    <property type="term" value="F:microtubule binding"/>
    <property type="evidence" value="ECO:0007669"/>
    <property type="project" value="TreeGrafter"/>
</dbReference>
<keyword evidence="2" id="KW-0342">GTP-binding</keyword>
<organism evidence="6 7">
    <name type="scientific">Dendryphion nanum</name>
    <dbReference type="NCBI Taxonomy" id="256645"/>
    <lineage>
        <taxon>Eukaryota</taxon>
        <taxon>Fungi</taxon>
        <taxon>Dikarya</taxon>
        <taxon>Ascomycota</taxon>
        <taxon>Pezizomycotina</taxon>
        <taxon>Dothideomycetes</taxon>
        <taxon>Pleosporomycetidae</taxon>
        <taxon>Pleosporales</taxon>
        <taxon>Torulaceae</taxon>
        <taxon>Dendryphion</taxon>
    </lineage>
</organism>
<comment type="caution">
    <text evidence="6">The sequence shown here is derived from an EMBL/GenBank/DDBJ whole genome shotgun (WGS) entry which is preliminary data.</text>
</comment>
<protein>
    <submittedName>
        <fullName evidence="6">P-loop containing nucleoside triphosphate hydrolase protein</fullName>
    </submittedName>
</protein>
<evidence type="ECO:0000256" key="3">
    <source>
        <dbReference type="SAM" id="MobiDB-lite"/>
    </source>
</evidence>
<dbReference type="GO" id="GO:0016559">
    <property type="term" value="P:peroxisome fission"/>
    <property type="evidence" value="ECO:0007669"/>
    <property type="project" value="TreeGrafter"/>
</dbReference>
<dbReference type="CDD" id="cd08771">
    <property type="entry name" value="DLP_1"/>
    <property type="match status" value="1"/>
</dbReference>
<dbReference type="InterPro" id="IPR000375">
    <property type="entry name" value="Dynamin_stalk"/>
</dbReference>
<dbReference type="GO" id="GO:0003924">
    <property type="term" value="F:GTPase activity"/>
    <property type="evidence" value="ECO:0007669"/>
    <property type="project" value="InterPro"/>
</dbReference>
<evidence type="ECO:0000313" key="7">
    <source>
        <dbReference type="Proteomes" id="UP000700596"/>
    </source>
</evidence>
<dbReference type="InterPro" id="IPR027417">
    <property type="entry name" value="P-loop_NTPase"/>
</dbReference>